<keyword evidence="5" id="KW-0539">Nucleus</keyword>
<dbReference type="PANTHER" id="PTHR46481">
    <property type="entry name" value="ZINC FINGER BED DOMAIN-CONTAINING PROTEIN 4"/>
    <property type="match status" value="1"/>
</dbReference>
<keyword evidence="2" id="KW-0479">Metal-binding</keyword>
<dbReference type="SMART" id="SM00614">
    <property type="entry name" value="ZnF_BED"/>
    <property type="match status" value="1"/>
</dbReference>
<protein>
    <submittedName>
        <fullName evidence="6">3113_t:CDS:1</fullName>
    </submittedName>
</protein>
<keyword evidence="7" id="KW-1185">Reference proteome</keyword>
<comment type="subcellular location">
    <subcellularLocation>
        <location evidence="1">Nucleus</location>
    </subcellularLocation>
</comment>
<evidence type="ECO:0000256" key="4">
    <source>
        <dbReference type="ARBA" id="ARBA00022833"/>
    </source>
</evidence>
<evidence type="ECO:0000256" key="2">
    <source>
        <dbReference type="ARBA" id="ARBA00022723"/>
    </source>
</evidence>
<organism evidence="6 7">
    <name type="scientific">Acaulospora morrowiae</name>
    <dbReference type="NCBI Taxonomy" id="94023"/>
    <lineage>
        <taxon>Eukaryota</taxon>
        <taxon>Fungi</taxon>
        <taxon>Fungi incertae sedis</taxon>
        <taxon>Mucoromycota</taxon>
        <taxon>Glomeromycotina</taxon>
        <taxon>Glomeromycetes</taxon>
        <taxon>Diversisporales</taxon>
        <taxon>Acaulosporaceae</taxon>
        <taxon>Acaulospora</taxon>
    </lineage>
</organism>
<evidence type="ECO:0000256" key="1">
    <source>
        <dbReference type="ARBA" id="ARBA00004123"/>
    </source>
</evidence>
<name>A0A9N9JBY9_9GLOM</name>
<reference evidence="6" key="1">
    <citation type="submission" date="2021-06" db="EMBL/GenBank/DDBJ databases">
        <authorList>
            <person name="Kallberg Y."/>
            <person name="Tangrot J."/>
            <person name="Rosling A."/>
        </authorList>
    </citation>
    <scope>NUCLEOTIDE SEQUENCE</scope>
    <source>
        <strain evidence="6">CL551</strain>
    </source>
</reference>
<evidence type="ECO:0000313" key="6">
    <source>
        <dbReference type="EMBL" id="CAG8775047.1"/>
    </source>
</evidence>
<feature type="non-terminal residue" evidence="6">
    <location>
        <position position="1"/>
    </location>
</feature>
<dbReference type="InterPro" id="IPR052035">
    <property type="entry name" value="ZnF_BED_domain_contain"/>
</dbReference>
<gene>
    <name evidence="6" type="ORF">AMORRO_LOCUS16847</name>
</gene>
<dbReference type="EMBL" id="CAJVPV010048830">
    <property type="protein sequence ID" value="CAG8775047.1"/>
    <property type="molecule type" value="Genomic_DNA"/>
</dbReference>
<dbReference type="GO" id="GO:0008270">
    <property type="term" value="F:zinc ion binding"/>
    <property type="evidence" value="ECO:0007669"/>
    <property type="project" value="UniProtKB-KW"/>
</dbReference>
<sequence>IPSSPASIISTDTITSVDTRSTSKIWDYFNKCEDEKIGICQVKIPGKNGYQLCGKVIKLNISKSTGNFWYHLKSTHRIFNDNNSSSNFEQINDEGFVELIKEFNPDYKLPSKKAIKAMLTQAFTCTKQQLIDEISEIPSFCSLTADLWTARSKQGYIGITCSYLNKNFKM</sequence>
<evidence type="ECO:0000313" key="7">
    <source>
        <dbReference type="Proteomes" id="UP000789342"/>
    </source>
</evidence>
<dbReference type="PANTHER" id="PTHR46481:SF10">
    <property type="entry name" value="ZINC FINGER BED DOMAIN-CONTAINING PROTEIN 39"/>
    <property type="match status" value="1"/>
</dbReference>
<dbReference type="Proteomes" id="UP000789342">
    <property type="component" value="Unassembled WGS sequence"/>
</dbReference>
<evidence type="ECO:0000256" key="3">
    <source>
        <dbReference type="ARBA" id="ARBA00022771"/>
    </source>
</evidence>
<keyword evidence="3" id="KW-0863">Zinc-finger</keyword>
<proteinExistence type="predicted"/>
<accession>A0A9N9JBY9</accession>
<dbReference type="AlphaFoldDB" id="A0A9N9JBY9"/>
<dbReference type="GO" id="GO:0005634">
    <property type="term" value="C:nucleus"/>
    <property type="evidence" value="ECO:0007669"/>
    <property type="project" value="UniProtKB-SubCell"/>
</dbReference>
<evidence type="ECO:0000256" key="5">
    <source>
        <dbReference type="ARBA" id="ARBA00023242"/>
    </source>
</evidence>
<feature type="non-terminal residue" evidence="6">
    <location>
        <position position="170"/>
    </location>
</feature>
<comment type="caution">
    <text evidence="6">The sequence shown here is derived from an EMBL/GenBank/DDBJ whole genome shotgun (WGS) entry which is preliminary data.</text>
</comment>
<dbReference type="OrthoDB" id="2436969at2759"/>
<keyword evidence="4" id="KW-0862">Zinc</keyword>